<evidence type="ECO:0000256" key="12">
    <source>
        <dbReference type="PROSITE-ProRule" id="PRU00221"/>
    </source>
</evidence>
<dbReference type="Gene3D" id="2.130.10.10">
    <property type="entry name" value="YVTN repeat-like/Quinoprotein amine dehydrogenase"/>
    <property type="match status" value="2"/>
</dbReference>
<dbReference type="GO" id="GO:0005829">
    <property type="term" value="C:cytosol"/>
    <property type="evidence" value="ECO:0007669"/>
    <property type="project" value="TreeGrafter"/>
</dbReference>
<organism evidence="15 16">
    <name type="scientific">Brettanomyces naardenensis</name>
    <name type="common">Yeast</name>
    <dbReference type="NCBI Taxonomy" id="13370"/>
    <lineage>
        <taxon>Eukaryota</taxon>
        <taxon>Fungi</taxon>
        <taxon>Dikarya</taxon>
        <taxon>Ascomycota</taxon>
        <taxon>Saccharomycotina</taxon>
        <taxon>Pichiomycetes</taxon>
        <taxon>Pichiales</taxon>
        <taxon>Pichiaceae</taxon>
        <taxon>Brettanomyces</taxon>
    </lineage>
</organism>
<dbReference type="InParanoid" id="A0A448YIV8"/>
<reference evidence="15 16" key="1">
    <citation type="submission" date="2018-12" db="EMBL/GenBank/DDBJ databases">
        <authorList>
            <person name="Tiukova I."/>
            <person name="Dainat J."/>
        </authorList>
    </citation>
    <scope>NUCLEOTIDE SEQUENCE [LARGE SCALE GENOMIC DNA]</scope>
</reference>
<dbReference type="InterPro" id="IPR037590">
    <property type="entry name" value="WDR24"/>
</dbReference>
<dbReference type="PANTHER" id="PTHR46200">
    <property type="entry name" value="GATOR COMPLEX PROTEIN WDR24"/>
    <property type="match status" value="1"/>
</dbReference>
<dbReference type="InterPro" id="IPR001680">
    <property type="entry name" value="WD40_rpt"/>
</dbReference>
<feature type="compositionally biased region" description="Basic and acidic residues" evidence="13">
    <location>
        <begin position="591"/>
        <end position="613"/>
    </location>
</feature>
<comment type="similarity">
    <text evidence="3">Belongs to the WD repeat RTC1 family.</text>
</comment>
<dbReference type="PROSITE" id="PS50089">
    <property type="entry name" value="ZF_RING_2"/>
    <property type="match status" value="1"/>
</dbReference>
<dbReference type="Proteomes" id="UP000290900">
    <property type="component" value="Unassembled WGS sequence"/>
</dbReference>
<evidence type="ECO:0000256" key="3">
    <source>
        <dbReference type="ARBA" id="ARBA00008863"/>
    </source>
</evidence>
<feature type="compositionally biased region" description="Basic and acidic residues" evidence="13">
    <location>
        <begin position="537"/>
        <end position="547"/>
    </location>
</feature>
<evidence type="ECO:0000259" key="14">
    <source>
        <dbReference type="PROSITE" id="PS50089"/>
    </source>
</evidence>
<comment type="subcellular location">
    <subcellularLocation>
        <location evidence="2">Vacuole</location>
    </subcellularLocation>
</comment>
<dbReference type="InterPro" id="IPR015943">
    <property type="entry name" value="WD40/YVTN_repeat-like_dom_sf"/>
</dbReference>
<evidence type="ECO:0000256" key="1">
    <source>
        <dbReference type="ARBA" id="ARBA00002738"/>
    </source>
</evidence>
<dbReference type="InterPro" id="IPR001841">
    <property type="entry name" value="Znf_RING"/>
</dbReference>
<keyword evidence="5" id="KW-0926">Vacuole</keyword>
<evidence type="ECO:0000256" key="8">
    <source>
        <dbReference type="ARBA" id="ARBA00022737"/>
    </source>
</evidence>
<dbReference type="InterPro" id="IPR019775">
    <property type="entry name" value="WD40_repeat_CS"/>
</dbReference>
<dbReference type="AlphaFoldDB" id="A0A448YIV8"/>
<dbReference type="GO" id="GO:1904263">
    <property type="term" value="P:positive regulation of TORC1 signaling"/>
    <property type="evidence" value="ECO:0007669"/>
    <property type="project" value="TreeGrafter"/>
</dbReference>
<feature type="repeat" description="WD" evidence="12">
    <location>
        <begin position="196"/>
        <end position="229"/>
    </location>
</feature>
<keyword evidence="9 11" id="KW-0863">Zinc-finger</keyword>
<evidence type="ECO:0000313" key="15">
    <source>
        <dbReference type="EMBL" id="VEU20882.1"/>
    </source>
</evidence>
<dbReference type="Gene3D" id="3.30.40.10">
    <property type="entry name" value="Zinc/RING finger domain, C3HC4 (zinc finger)"/>
    <property type="match status" value="1"/>
</dbReference>
<dbReference type="Pfam" id="PF00400">
    <property type="entry name" value="WD40"/>
    <property type="match status" value="2"/>
</dbReference>
<dbReference type="GO" id="GO:0005774">
    <property type="term" value="C:vacuolar membrane"/>
    <property type="evidence" value="ECO:0007669"/>
    <property type="project" value="TreeGrafter"/>
</dbReference>
<dbReference type="GO" id="GO:0061700">
    <property type="term" value="C:GATOR2 complex"/>
    <property type="evidence" value="ECO:0007669"/>
    <property type="project" value="TreeGrafter"/>
</dbReference>
<feature type="domain" description="RING-type" evidence="14">
    <location>
        <begin position="905"/>
        <end position="946"/>
    </location>
</feature>
<evidence type="ECO:0000313" key="16">
    <source>
        <dbReference type="Proteomes" id="UP000290900"/>
    </source>
</evidence>
<evidence type="ECO:0000256" key="10">
    <source>
        <dbReference type="ARBA" id="ARBA00022833"/>
    </source>
</evidence>
<evidence type="ECO:0000256" key="9">
    <source>
        <dbReference type="ARBA" id="ARBA00022771"/>
    </source>
</evidence>
<dbReference type="SMART" id="SM00320">
    <property type="entry name" value="WD40"/>
    <property type="match status" value="5"/>
</dbReference>
<dbReference type="PROSITE" id="PS50294">
    <property type="entry name" value="WD_REPEATS_REGION"/>
    <property type="match status" value="2"/>
</dbReference>
<dbReference type="SMART" id="SM00184">
    <property type="entry name" value="RING"/>
    <property type="match status" value="1"/>
</dbReference>
<dbReference type="FunCoup" id="A0A448YIV8">
    <property type="interactions" value="118"/>
</dbReference>
<evidence type="ECO:0000256" key="6">
    <source>
        <dbReference type="ARBA" id="ARBA00022574"/>
    </source>
</evidence>
<dbReference type="EMBL" id="CAACVR010000007">
    <property type="protein sequence ID" value="VEU20882.1"/>
    <property type="molecule type" value="Genomic_DNA"/>
</dbReference>
<evidence type="ECO:0000256" key="4">
    <source>
        <dbReference type="ARBA" id="ARBA00015098"/>
    </source>
</evidence>
<dbReference type="InterPro" id="IPR036322">
    <property type="entry name" value="WD40_repeat_dom_sf"/>
</dbReference>
<dbReference type="InterPro" id="IPR049566">
    <property type="entry name" value="WDR59_RTC1-like_RING_Znf"/>
</dbReference>
<dbReference type="InterPro" id="IPR013083">
    <property type="entry name" value="Znf_RING/FYVE/PHD"/>
</dbReference>
<keyword evidence="6 12" id="KW-0853">WD repeat</keyword>
<dbReference type="PANTHER" id="PTHR46200:SF1">
    <property type="entry name" value="GATOR COMPLEX PROTEIN WDR24"/>
    <property type="match status" value="1"/>
</dbReference>
<evidence type="ECO:0000256" key="2">
    <source>
        <dbReference type="ARBA" id="ARBA00004116"/>
    </source>
</evidence>
<dbReference type="SUPFAM" id="SSF57850">
    <property type="entry name" value="RING/U-box"/>
    <property type="match status" value="1"/>
</dbReference>
<feature type="repeat" description="WD" evidence="12">
    <location>
        <begin position="107"/>
        <end position="149"/>
    </location>
</feature>
<name>A0A448YIV8_BRENA</name>
<dbReference type="Pfam" id="PF17120">
    <property type="entry name" value="zf-RING_16"/>
    <property type="match status" value="1"/>
</dbReference>
<keyword evidence="10" id="KW-0862">Zinc</keyword>
<evidence type="ECO:0000256" key="7">
    <source>
        <dbReference type="ARBA" id="ARBA00022723"/>
    </source>
</evidence>
<dbReference type="STRING" id="13370.A0A448YIV8"/>
<dbReference type="PROSITE" id="PS00678">
    <property type="entry name" value="WD_REPEATS_1"/>
    <property type="match status" value="2"/>
</dbReference>
<proteinExistence type="inferred from homology"/>
<evidence type="ECO:0000256" key="5">
    <source>
        <dbReference type="ARBA" id="ARBA00022554"/>
    </source>
</evidence>
<keyword evidence="8" id="KW-0677">Repeat</keyword>
<protein>
    <recommendedName>
        <fullName evidence="4">Restriction of telomere capping protein 1</fullName>
    </recommendedName>
</protein>
<dbReference type="PROSITE" id="PS50082">
    <property type="entry name" value="WD_REPEATS_2"/>
    <property type="match status" value="2"/>
</dbReference>
<dbReference type="OrthoDB" id="60955at2759"/>
<dbReference type="SUPFAM" id="SSF50978">
    <property type="entry name" value="WD40 repeat-like"/>
    <property type="match status" value="1"/>
</dbReference>
<sequence length="953" mass="105706">MFDSTTGCVRFQSSNEILALAKSNATPNLFVIGGPKSLQLARISESDITLEYDLVMQTGHGRNTKFGLISDLKFGHQTYGRNIAASTLSGSIHLYNLDRGNRVRATLSDHQRAVNSIDFCTVAPYRLVSGSQDGKMKIWDLRMRNTRAATTINGNADAVRCVQFNPRLENVLCSIFDAGVIQKWDLRKPNMVERRLNAHSGPGLALDWHPELDYIVTGGRDKQLQVWNMGSDVEYSREPDHVIYTSAPIFKVCWCRGRGNGSVMNTDIAACFLNDDPCVQIWNLNRRHIPEHIIECHSNQVTGLVWKTPRHLVSCSKDKMLVQNDVLREPRMIDNMPSRAMTWDPKGKLGVLFIKQAKDDYDLHNEPVKVSSLFNSTSNSAAGSINGVITSAVGPVATGAVTSPPNDTLPQSMQSAVSLASYLNSSSEKKIGRNPLSSRTKSGAVSRAKRLIMPKTSPFAVPVDIPLLANEREVFEFLSSSYLIEVSDGLDITQVCEYNATLAASAGKFRDCQTWKTIRFGIMWQYDQNAGLPQDFVHNESHKDTDNHSVTTRSQSDKYGTSLGSFTEESVSSTKELSASPKRMGILSQKIHAEKQEPADEQRDSDAARKEDGQVAVSLPISDRNEVAIADDEEDAVVAFDGEGQAKPMEIRRPSRTLSQLSRNRYSFTGVSVDLDNERSLSAGSSISLSGSPGLSRMFKLSAIKADDVGDGLKKRMISRRESSAALQRESSLSARSQLTAILKDPQHPDEGHPNFLGARILISENGESSLKVPWNPTDLIKRASLYSAKQGDLVLCATFALLFRNLYPESMTSTQAQEWIFNYHEVLLRRCLFGSAAAVLRRASESYDVFKTIGQTRTSVRLFCNNCHNLILNEDSKNKVRDEDPRTDFGFWYCDRCGKRQGKCAYCEEPLKGICVALLECGHKGHFGCFKSWFLEEKQSDCPACGTPAVRQ</sequence>
<evidence type="ECO:0000256" key="13">
    <source>
        <dbReference type="SAM" id="MobiDB-lite"/>
    </source>
</evidence>
<keyword evidence="16" id="KW-1185">Reference proteome</keyword>
<dbReference type="GO" id="GO:0016239">
    <property type="term" value="P:positive regulation of macroautophagy"/>
    <property type="evidence" value="ECO:0007669"/>
    <property type="project" value="TreeGrafter"/>
</dbReference>
<feature type="region of interest" description="Disordered" evidence="13">
    <location>
        <begin position="535"/>
        <end position="615"/>
    </location>
</feature>
<gene>
    <name evidence="15" type="ORF">BRENAR_LOCUS1617</name>
</gene>
<keyword evidence="7" id="KW-0479">Metal-binding</keyword>
<feature type="compositionally biased region" description="Polar residues" evidence="13">
    <location>
        <begin position="548"/>
        <end position="577"/>
    </location>
</feature>
<comment type="function">
    <text evidence="1">May be involved in a process influencing telomere capping.</text>
</comment>
<evidence type="ECO:0000256" key="11">
    <source>
        <dbReference type="PROSITE-ProRule" id="PRU00175"/>
    </source>
</evidence>
<dbReference type="GO" id="GO:0008270">
    <property type="term" value="F:zinc ion binding"/>
    <property type="evidence" value="ECO:0007669"/>
    <property type="project" value="UniProtKB-KW"/>
</dbReference>
<accession>A0A448YIV8</accession>